<evidence type="ECO:0000313" key="11">
    <source>
        <dbReference type="Proteomes" id="UP001499951"/>
    </source>
</evidence>
<evidence type="ECO:0000256" key="4">
    <source>
        <dbReference type="ARBA" id="ARBA00022679"/>
    </source>
</evidence>
<name>A0ABP3PA67_9PROT</name>
<dbReference type="EC" id="2.7.13.3" evidence="2"/>
<organism evidence="10 11">
    <name type="scientific">Rhizomicrobium electricum</name>
    <dbReference type="NCBI Taxonomy" id="480070"/>
    <lineage>
        <taxon>Bacteria</taxon>
        <taxon>Pseudomonadati</taxon>
        <taxon>Pseudomonadota</taxon>
        <taxon>Alphaproteobacteria</taxon>
        <taxon>Micropepsales</taxon>
        <taxon>Micropepsaceae</taxon>
        <taxon>Rhizomicrobium</taxon>
    </lineage>
</organism>
<dbReference type="Proteomes" id="UP001499951">
    <property type="component" value="Unassembled WGS sequence"/>
</dbReference>
<reference evidence="11" key="1">
    <citation type="journal article" date="2019" name="Int. J. Syst. Evol. Microbiol.">
        <title>The Global Catalogue of Microorganisms (GCM) 10K type strain sequencing project: providing services to taxonomists for standard genome sequencing and annotation.</title>
        <authorList>
            <consortium name="The Broad Institute Genomics Platform"/>
            <consortium name="The Broad Institute Genome Sequencing Center for Infectious Disease"/>
            <person name="Wu L."/>
            <person name="Ma J."/>
        </authorList>
    </citation>
    <scope>NUCLEOTIDE SEQUENCE [LARGE SCALE GENOMIC DNA]</scope>
    <source>
        <strain evidence="11">JCM 15089</strain>
    </source>
</reference>
<keyword evidence="3" id="KW-0597">Phosphoprotein</keyword>
<keyword evidence="11" id="KW-1185">Reference proteome</keyword>
<evidence type="ECO:0000313" key="10">
    <source>
        <dbReference type="EMBL" id="GAA0560544.1"/>
    </source>
</evidence>
<dbReference type="GO" id="GO:0016301">
    <property type="term" value="F:kinase activity"/>
    <property type="evidence" value="ECO:0007669"/>
    <property type="project" value="UniProtKB-KW"/>
</dbReference>
<evidence type="ECO:0000256" key="8">
    <source>
        <dbReference type="SAM" id="Phobius"/>
    </source>
</evidence>
<gene>
    <name evidence="10" type="primary">phyK</name>
    <name evidence="10" type="ORF">GCM10008942_06290</name>
</gene>
<keyword evidence="5" id="KW-0547">Nucleotide-binding</keyword>
<dbReference type="Pfam" id="PF07568">
    <property type="entry name" value="HisKA_2"/>
    <property type="match status" value="1"/>
</dbReference>
<protein>
    <recommendedName>
        <fullName evidence="2">histidine kinase</fullName>
        <ecNumber evidence="2">2.7.13.3</ecNumber>
    </recommendedName>
</protein>
<dbReference type="InterPro" id="IPR011495">
    <property type="entry name" value="Sig_transdc_His_kin_sub2_dim/P"/>
</dbReference>
<sequence length="573" mass="64185">MPTSIRPRLLLFVGLALAPIALASMIQAILNFRAYQRETDHILVQTALYAAYSEQNIFTRAEQLLHSLARKPDQTKTTPDCYRELSDALVGAMPIINLTRVDTDGHIICMGAVSPDTQIFTHLAWWDVLRKSDRIVVGNQFSSKILKRTVLPIALPIHDAEGRFAGAISASVDLDWLESAPQVTKLPEGALSMIVDGGGKVLAANRAIPPDLPGAVLAKRKETQERVFTVNSDAGKRWRWVAEPIGISDKYVAFGIPEPRLLGTFRFYLLADVLLTLAIVAATCAAIWLGTEWLVVRWTIYLKRVAVAYGRNHFTLSLDDMRSAPEEFRLLGREMKRMAMAIQDRDRNLSQALEQQSAMTREIHHRVKNNLQIVSSLIAIYAQNIANPVAKSAFRQIIARVDALTLIQRQIEKNESDPTLNMPLLFEHLADQIRTLAAENNQVFRLTLEIEPRWLPPDIATPIVLFAIEALSFDIFLPWPDTRTRKVQLAFFDSPTEYVLRIEDATAGALPTPGSLSSRILRSLADQLRGRYAIEVDPAGGDILTLRIPHDNSQPIRDEEDTNVYALARQRQS</sequence>
<dbReference type="EMBL" id="BAAADD010000001">
    <property type="protein sequence ID" value="GAA0560544.1"/>
    <property type="molecule type" value="Genomic_DNA"/>
</dbReference>
<evidence type="ECO:0000256" key="3">
    <source>
        <dbReference type="ARBA" id="ARBA00022553"/>
    </source>
</evidence>
<keyword evidence="4" id="KW-0808">Transferase</keyword>
<keyword evidence="8" id="KW-0472">Membrane</keyword>
<accession>A0ABP3PA67</accession>
<evidence type="ECO:0000256" key="5">
    <source>
        <dbReference type="ARBA" id="ARBA00022741"/>
    </source>
</evidence>
<evidence type="ECO:0000256" key="6">
    <source>
        <dbReference type="ARBA" id="ARBA00022777"/>
    </source>
</evidence>
<dbReference type="PANTHER" id="PTHR41523">
    <property type="entry name" value="TWO-COMPONENT SYSTEM SENSOR PROTEIN"/>
    <property type="match status" value="1"/>
</dbReference>
<evidence type="ECO:0000256" key="1">
    <source>
        <dbReference type="ARBA" id="ARBA00000085"/>
    </source>
</evidence>
<comment type="caution">
    <text evidence="10">The sequence shown here is derived from an EMBL/GenBank/DDBJ whole genome shotgun (WGS) entry which is preliminary data.</text>
</comment>
<evidence type="ECO:0000256" key="7">
    <source>
        <dbReference type="ARBA" id="ARBA00022840"/>
    </source>
</evidence>
<evidence type="ECO:0000256" key="2">
    <source>
        <dbReference type="ARBA" id="ARBA00012438"/>
    </source>
</evidence>
<feature type="domain" description="Signal transduction histidine kinase subgroup 2 dimerisation and phosphoacceptor" evidence="9">
    <location>
        <begin position="362"/>
        <end position="435"/>
    </location>
</feature>
<dbReference type="RefSeq" id="WP_166931732.1">
    <property type="nucleotide sequence ID" value="NZ_BAAADD010000001.1"/>
</dbReference>
<proteinExistence type="predicted"/>
<comment type="catalytic activity">
    <reaction evidence="1">
        <text>ATP + protein L-histidine = ADP + protein N-phospho-L-histidine.</text>
        <dbReference type="EC" id="2.7.13.3"/>
    </reaction>
</comment>
<dbReference type="CDD" id="cd18773">
    <property type="entry name" value="PDC1_HK_sensor"/>
    <property type="match status" value="1"/>
</dbReference>
<dbReference type="PANTHER" id="PTHR41523:SF8">
    <property type="entry name" value="ETHYLENE RESPONSE SENSOR PROTEIN"/>
    <property type="match status" value="1"/>
</dbReference>
<dbReference type="Gene3D" id="3.30.450.20">
    <property type="entry name" value="PAS domain"/>
    <property type="match status" value="2"/>
</dbReference>
<feature type="transmembrane region" description="Helical" evidence="8">
    <location>
        <begin position="267"/>
        <end position="289"/>
    </location>
</feature>
<keyword evidence="6 10" id="KW-0418">Kinase</keyword>
<evidence type="ECO:0000259" key="9">
    <source>
        <dbReference type="Pfam" id="PF07568"/>
    </source>
</evidence>
<keyword evidence="8" id="KW-1133">Transmembrane helix</keyword>
<keyword evidence="8" id="KW-0812">Transmembrane</keyword>
<keyword evidence="7" id="KW-0067">ATP-binding</keyword>